<dbReference type="InterPro" id="IPR050855">
    <property type="entry name" value="NDM-1-like"/>
</dbReference>
<dbReference type="AlphaFoldDB" id="W4PYV8"/>
<dbReference type="Pfam" id="PF00753">
    <property type="entry name" value="Lactamase_B"/>
    <property type="match status" value="1"/>
</dbReference>
<dbReference type="PANTHER" id="PTHR42951">
    <property type="entry name" value="METALLO-BETA-LACTAMASE DOMAIN-CONTAINING"/>
    <property type="match status" value="1"/>
</dbReference>
<gene>
    <name evidence="2" type="ORF">JCM9140_975</name>
</gene>
<dbReference type="InterPro" id="IPR001279">
    <property type="entry name" value="Metallo-B-lactamas"/>
</dbReference>
<dbReference type="RefSeq" id="WP_034742847.1">
    <property type="nucleotide sequence ID" value="NZ_BAUT01000006.1"/>
</dbReference>
<dbReference type="InterPro" id="IPR037482">
    <property type="entry name" value="ST1585_MBL-fold"/>
</dbReference>
<reference evidence="2" key="1">
    <citation type="journal article" date="2014" name="Genome Announc.">
        <title>Draft Genome Sequences of Three Alkaliphilic Bacillus Strains, Bacillus wakoensis JCM 9140T, Bacillus akibai JCM 9157T, and Bacillus hemicellulosilyticus JCM 9152T.</title>
        <authorList>
            <person name="Yuki M."/>
            <person name="Oshima K."/>
            <person name="Suda W."/>
            <person name="Oshida Y."/>
            <person name="Kitamura K."/>
            <person name="Iida T."/>
            <person name="Hattori M."/>
            <person name="Ohkuma M."/>
        </authorList>
    </citation>
    <scope>NUCLEOTIDE SEQUENCE [LARGE SCALE GENOMIC DNA]</scope>
    <source>
        <strain evidence="2">JCM 9140</strain>
    </source>
</reference>
<dbReference type="SMART" id="SM00849">
    <property type="entry name" value="Lactamase_B"/>
    <property type="match status" value="1"/>
</dbReference>
<accession>W4PYV8</accession>
<comment type="caution">
    <text evidence="2">The sequence shown here is derived from an EMBL/GenBank/DDBJ whole genome shotgun (WGS) entry which is preliminary data.</text>
</comment>
<feature type="domain" description="Metallo-beta-lactamase" evidence="1">
    <location>
        <begin position="23"/>
        <end position="229"/>
    </location>
</feature>
<dbReference type="PANTHER" id="PTHR42951:SF22">
    <property type="entry name" value="METALLO BETA-LACTAMASE SUPERFAMILY LIPOPROTEIN"/>
    <property type="match status" value="1"/>
</dbReference>
<dbReference type="Gene3D" id="3.60.15.10">
    <property type="entry name" value="Ribonuclease Z/Hydroxyacylglutathione hydrolase-like"/>
    <property type="match status" value="1"/>
</dbReference>
<evidence type="ECO:0000313" key="3">
    <source>
        <dbReference type="Proteomes" id="UP000018890"/>
    </source>
</evidence>
<evidence type="ECO:0000259" key="1">
    <source>
        <dbReference type="SMART" id="SM00849"/>
    </source>
</evidence>
<dbReference type="CDD" id="cd07726">
    <property type="entry name" value="ST1585-like_MBL-fold"/>
    <property type="match status" value="1"/>
</dbReference>
<name>W4PYV8_9BACI</name>
<organism evidence="2 3">
    <name type="scientific">Halalkalibacter wakoensis JCM 9140</name>
    <dbReference type="NCBI Taxonomy" id="1236970"/>
    <lineage>
        <taxon>Bacteria</taxon>
        <taxon>Bacillati</taxon>
        <taxon>Bacillota</taxon>
        <taxon>Bacilli</taxon>
        <taxon>Bacillales</taxon>
        <taxon>Bacillaceae</taxon>
        <taxon>Halalkalibacter</taxon>
    </lineage>
</organism>
<protein>
    <submittedName>
        <fullName evidence="2">Beta-lactamase related protein</fullName>
    </submittedName>
</protein>
<keyword evidence="3" id="KW-1185">Reference proteome</keyword>
<sequence>MVTVETLSSRLSLIDGLDMGMANRTGTYVLHEEEITLIESGPSPSVPNVLKGLQKLHIAFSDIKYVVVTHIHLDHAGGAGLLLSYLPNARLVVHPRGAKHLINPARLIEGSKAVYGSEQFPQLFDPVVPVSKERIIIKEDMDTLCIGLDSTLTFYHTPGHAAHHFSIYDKKSKGIFTGDTLGVYYSELEKENCHFVLPSTSPSQFNPRDLLKSIERIERLDIDFIYFGHFQASNKPDFVFQQLRQWLPRFLLAGRAIYKEDKAVEKLQDHLLVLVQKELDRQGISRNHNVYKQIHLDLYLCSLGIIDFLQKGQ</sequence>
<dbReference type="Proteomes" id="UP000018890">
    <property type="component" value="Unassembled WGS sequence"/>
</dbReference>
<proteinExistence type="predicted"/>
<dbReference type="STRING" id="1236970.JCM9140_975"/>
<dbReference type="InterPro" id="IPR036866">
    <property type="entry name" value="RibonucZ/Hydroxyglut_hydro"/>
</dbReference>
<evidence type="ECO:0000313" key="2">
    <source>
        <dbReference type="EMBL" id="GAE25006.1"/>
    </source>
</evidence>
<dbReference type="EMBL" id="BAUT01000006">
    <property type="protein sequence ID" value="GAE25006.1"/>
    <property type="molecule type" value="Genomic_DNA"/>
</dbReference>
<dbReference type="SUPFAM" id="SSF56281">
    <property type="entry name" value="Metallo-hydrolase/oxidoreductase"/>
    <property type="match status" value="1"/>
</dbReference>
<dbReference type="OrthoDB" id="9761531at2"/>